<dbReference type="GO" id="GO:0042173">
    <property type="term" value="P:regulation of sporulation resulting in formation of a cellular spore"/>
    <property type="evidence" value="ECO:0007669"/>
    <property type="project" value="InterPro"/>
</dbReference>
<dbReference type="GO" id="GO:0005737">
    <property type="term" value="C:cytoplasm"/>
    <property type="evidence" value="ECO:0007669"/>
    <property type="project" value="InterPro"/>
</dbReference>
<dbReference type="GO" id="GO:0005509">
    <property type="term" value="F:calcium ion binding"/>
    <property type="evidence" value="ECO:0007669"/>
    <property type="project" value="InterPro"/>
</dbReference>
<proteinExistence type="predicted"/>
<organism evidence="2">
    <name type="scientific">uncultured Anaerotruncus sp</name>
    <dbReference type="NCBI Taxonomy" id="905011"/>
    <lineage>
        <taxon>Bacteria</taxon>
        <taxon>Bacillati</taxon>
        <taxon>Bacillota</taxon>
        <taxon>Clostridia</taxon>
        <taxon>Eubacteriales</taxon>
        <taxon>Oscillospiraceae</taxon>
        <taxon>Anaerotruncus</taxon>
        <taxon>environmental samples</taxon>
    </lineage>
</organism>
<gene>
    <name evidence="2" type="ORF">AULFYP135_00764</name>
</gene>
<dbReference type="InterPro" id="IPR016032">
    <property type="entry name" value="Sig_transdc_resp-reg_C-effctor"/>
</dbReference>
<dbReference type="InterPro" id="IPR036388">
    <property type="entry name" value="WH-like_DNA-bd_sf"/>
</dbReference>
<dbReference type="Gene3D" id="1.10.10.10">
    <property type="entry name" value="Winged helix-like DNA-binding domain superfamily/Winged helix DNA-binding domain"/>
    <property type="match status" value="1"/>
</dbReference>
<name>A0A6N2S5F4_9FIRM</name>
<accession>A0A6N2S5F4</accession>
<dbReference type="GO" id="GO:0003700">
    <property type="term" value="F:DNA-binding transcription factor activity"/>
    <property type="evidence" value="ECO:0007669"/>
    <property type="project" value="InterPro"/>
</dbReference>
<protein>
    <recommendedName>
        <fullName evidence="1">Sporulation initiation factor Spo0A C-terminal domain-containing protein</fullName>
    </recommendedName>
</protein>
<dbReference type="SUPFAM" id="SSF46894">
    <property type="entry name" value="C-terminal effector domain of the bipartite response regulators"/>
    <property type="match status" value="1"/>
</dbReference>
<reference evidence="2" key="1">
    <citation type="submission" date="2019-11" db="EMBL/GenBank/DDBJ databases">
        <authorList>
            <person name="Feng L."/>
        </authorList>
    </citation>
    <scope>NUCLEOTIDE SEQUENCE</scope>
    <source>
        <strain evidence="2">AundefinedLFYP135</strain>
    </source>
</reference>
<evidence type="ECO:0000313" key="2">
    <source>
        <dbReference type="EMBL" id="VYS88402.1"/>
    </source>
</evidence>
<dbReference type="AlphaFoldDB" id="A0A6N2S5F4"/>
<dbReference type="GO" id="GO:0003677">
    <property type="term" value="F:DNA binding"/>
    <property type="evidence" value="ECO:0007669"/>
    <property type="project" value="InterPro"/>
</dbReference>
<evidence type="ECO:0000259" key="1">
    <source>
        <dbReference type="Pfam" id="PF08769"/>
    </source>
</evidence>
<dbReference type="InterPro" id="IPR014879">
    <property type="entry name" value="Spo0A_C"/>
</dbReference>
<feature type="domain" description="Sporulation initiation factor Spo0A C-terminal" evidence="1">
    <location>
        <begin position="5"/>
        <end position="100"/>
    </location>
</feature>
<sequence length="111" mass="12693">MKTTQQLLYQIGCQATKIGFKHLHLALDLSLSMDTFPYRGLTTCLYPEVAKQCKTTSSAISRSIARTTEDLWQHGNRALLEEIAGRKLPQKPQPSELLYYLDAYCRERIKS</sequence>
<dbReference type="EMBL" id="CACRSL010000003">
    <property type="protein sequence ID" value="VYS88402.1"/>
    <property type="molecule type" value="Genomic_DNA"/>
</dbReference>
<dbReference type="Pfam" id="PF08769">
    <property type="entry name" value="Spo0A_C"/>
    <property type="match status" value="1"/>
</dbReference>